<dbReference type="InterPro" id="IPR025309">
    <property type="entry name" value="KTSC_dom"/>
</dbReference>
<dbReference type="Proteomes" id="UP000646426">
    <property type="component" value="Unassembled WGS sequence"/>
</dbReference>
<keyword evidence="3" id="KW-1185">Reference proteome</keyword>
<protein>
    <recommendedName>
        <fullName evidence="1">KTSC domain-containing protein</fullName>
    </recommendedName>
</protein>
<feature type="domain" description="KTSC" evidence="1">
    <location>
        <begin position="7"/>
        <end position="63"/>
    </location>
</feature>
<organism evidence="2 3">
    <name type="scientific">Cognatilysobacter bugurensis</name>
    <dbReference type="NCBI Taxonomy" id="543356"/>
    <lineage>
        <taxon>Bacteria</taxon>
        <taxon>Pseudomonadati</taxon>
        <taxon>Pseudomonadota</taxon>
        <taxon>Gammaproteobacteria</taxon>
        <taxon>Lysobacterales</taxon>
        <taxon>Lysobacteraceae</taxon>
        <taxon>Cognatilysobacter</taxon>
    </lineage>
</organism>
<dbReference type="Pfam" id="PF13619">
    <property type="entry name" value="KTSC"/>
    <property type="match status" value="1"/>
</dbReference>
<reference evidence="2" key="2">
    <citation type="submission" date="2020-09" db="EMBL/GenBank/DDBJ databases">
        <authorList>
            <person name="Sun Q."/>
            <person name="Kim S."/>
        </authorList>
    </citation>
    <scope>NUCLEOTIDE SEQUENCE</scope>
    <source>
        <strain evidence="2">KCTC 23077</strain>
    </source>
</reference>
<name>A0A918SXC2_9GAMM</name>
<accession>A0A918SXC2</accession>
<reference evidence="2" key="1">
    <citation type="journal article" date="2014" name="Int. J. Syst. Evol. Microbiol.">
        <title>Complete genome sequence of Corynebacterium casei LMG S-19264T (=DSM 44701T), isolated from a smear-ripened cheese.</title>
        <authorList>
            <consortium name="US DOE Joint Genome Institute (JGI-PGF)"/>
            <person name="Walter F."/>
            <person name="Albersmeier A."/>
            <person name="Kalinowski J."/>
            <person name="Ruckert C."/>
        </authorList>
    </citation>
    <scope>NUCLEOTIDE SEQUENCE</scope>
    <source>
        <strain evidence="2">KCTC 23077</strain>
    </source>
</reference>
<sequence length="71" mass="8333">MERVPIESEALCGVGYDPGQRVLEVEFRSGEVYRYFNVPEHEYLALMEADSFGVHFVERVRNRGYRFHHVG</sequence>
<gene>
    <name evidence="2" type="ORF">GCM10007067_05400</name>
</gene>
<evidence type="ECO:0000313" key="3">
    <source>
        <dbReference type="Proteomes" id="UP000646426"/>
    </source>
</evidence>
<comment type="caution">
    <text evidence="2">The sequence shown here is derived from an EMBL/GenBank/DDBJ whole genome shotgun (WGS) entry which is preliminary data.</text>
</comment>
<proteinExistence type="predicted"/>
<dbReference type="RefSeq" id="WP_189453063.1">
    <property type="nucleotide sequence ID" value="NZ_BMYD01000001.1"/>
</dbReference>
<evidence type="ECO:0000259" key="1">
    <source>
        <dbReference type="Pfam" id="PF13619"/>
    </source>
</evidence>
<dbReference type="AlphaFoldDB" id="A0A918SXC2"/>
<evidence type="ECO:0000313" key="2">
    <source>
        <dbReference type="EMBL" id="GHA71892.1"/>
    </source>
</evidence>
<dbReference type="EMBL" id="BMYD01000001">
    <property type="protein sequence ID" value="GHA71892.1"/>
    <property type="molecule type" value="Genomic_DNA"/>
</dbReference>